<dbReference type="Proteomes" id="UP001157114">
    <property type="component" value="Unassembled WGS sequence"/>
</dbReference>
<comment type="caution">
    <text evidence="1">The sequence shown here is derived from an EMBL/GenBank/DDBJ whole genome shotgun (WGS) entry which is preliminary data.</text>
</comment>
<gene>
    <name evidence="1" type="ORF">MU1_48400</name>
</gene>
<organism evidence="1 2">
    <name type="scientific">Paenibacillus glycanilyticus</name>
    <dbReference type="NCBI Taxonomy" id="126569"/>
    <lineage>
        <taxon>Bacteria</taxon>
        <taxon>Bacillati</taxon>
        <taxon>Bacillota</taxon>
        <taxon>Bacilli</taxon>
        <taxon>Bacillales</taxon>
        <taxon>Paenibacillaceae</taxon>
        <taxon>Paenibacillus</taxon>
    </lineage>
</organism>
<accession>A0ABQ6GHS7</accession>
<sequence length="199" mass="23356">MLLQLFKKKEPYTTFWKWFVKNESYINNNFETNKESILDELNNKLKEIDTNLTFEISHSNGEQHREIIISADGIAESFDHVINLCNAAPSITNWTIIAFRPRMNSNGIEIKMGEIVLGYDDIYFTYESNGHYIDLKIYMKYEEEDRNQYINMYFILLDSLIGEFDAVSKIGNTEFFSLENSDDPALQRFIELIDIIDSL</sequence>
<protein>
    <submittedName>
        <fullName evidence="1">Uncharacterized protein</fullName>
    </submittedName>
</protein>
<dbReference type="RefSeq" id="WP_284241271.1">
    <property type="nucleotide sequence ID" value="NZ_BSSQ01000019.1"/>
</dbReference>
<evidence type="ECO:0000313" key="2">
    <source>
        <dbReference type="Proteomes" id="UP001157114"/>
    </source>
</evidence>
<keyword evidence="2" id="KW-1185">Reference proteome</keyword>
<evidence type="ECO:0000313" key="1">
    <source>
        <dbReference type="EMBL" id="GLX70494.1"/>
    </source>
</evidence>
<proteinExistence type="predicted"/>
<name>A0ABQ6GHS7_9BACL</name>
<reference evidence="1 2" key="1">
    <citation type="submission" date="2023-03" db="EMBL/GenBank/DDBJ databases">
        <title>Draft genome sequence of the bacteria which degrade cell wall of Tricholomamatutake.</title>
        <authorList>
            <person name="Konishi Y."/>
            <person name="Fukuta Y."/>
            <person name="Shirasaka N."/>
        </authorList>
    </citation>
    <scope>NUCLEOTIDE SEQUENCE [LARGE SCALE GENOMIC DNA]</scope>
    <source>
        <strain evidence="2">mu1</strain>
    </source>
</reference>
<dbReference type="EMBL" id="BSSQ01000019">
    <property type="protein sequence ID" value="GLX70494.1"/>
    <property type="molecule type" value="Genomic_DNA"/>
</dbReference>